<gene>
    <name evidence="1" type="ORF">S01H1_03798</name>
</gene>
<protein>
    <submittedName>
        <fullName evidence="1">Uncharacterized protein</fullName>
    </submittedName>
</protein>
<reference evidence="1" key="1">
    <citation type="journal article" date="2014" name="Front. Microbiol.">
        <title>High frequency of phylogenetically diverse reductive dehalogenase-homologous genes in deep subseafloor sedimentary metagenomes.</title>
        <authorList>
            <person name="Kawai M."/>
            <person name="Futagami T."/>
            <person name="Toyoda A."/>
            <person name="Takaki Y."/>
            <person name="Nishi S."/>
            <person name="Hori S."/>
            <person name="Arai W."/>
            <person name="Tsubouchi T."/>
            <person name="Morono Y."/>
            <person name="Uchiyama I."/>
            <person name="Ito T."/>
            <person name="Fujiyama A."/>
            <person name="Inagaki F."/>
            <person name="Takami H."/>
        </authorList>
    </citation>
    <scope>NUCLEOTIDE SEQUENCE</scope>
    <source>
        <strain evidence="1">Expedition CK06-06</strain>
    </source>
</reference>
<name>X0SGS2_9ZZZZ</name>
<evidence type="ECO:0000313" key="1">
    <source>
        <dbReference type="EMBL" id="GAF80214.1"/>
    </source>
</evidence>
<comment type="caution">
    <text evidence="1">The sequence shown here is derived from an EMBL/GenBank/DDBJ whole genome shotgun (WGS) entry which is preliminary data.</text>
</comment>
<proteinExistence type="predicted"/>
<feature type="non-terminal residue" evidence="1">
    <location>
        <position position="31"/>
    </location>
</feature>
<sequence length="31" mass="3677">MVNINFVPDDYIQSTESRRTNLMYIVLFVVV</sequence>
<dbReference type="EMBL" id="BARS01002040">
    <property type="protein sequence ID" value="GAF80214.1"/>
    <property type="molecule type" value="Genomic_DNA"/>
</dbReference>
<dbReference type="AlphaFoldDB" id="X0SGS2"/>
<organism evidence="1">
    <name type="scientific">marine sediment metagenome</name>
    <dbReference type="NCBI Taxonomy" id="412755"/>
    <lineage>
        <taxon>unclassified sequences</taxon>
        <taxon>metagenomes</taxon>
        <taxon>ecological metagenomes</taxon>
    </lineage>
</organism>
<accession>X0SGS2</accession>